<organism evidence="3 4">
    <name type="scientific">Eubacterium uniforme</name>
    <dbReference type="NCBI Taxonomy" id="39495"/>
    <lineage>
        <taxon>Bacteria</taxon>
        <taxon>Bacillati</taxon>
        <taxon>Bacillota</taxon>
        <taxon>Clostridia</taxon>
        <taxon>Eubacteriales</taxon>
        <taxon>Eubacteriaceae</taxon>
        <taxon>Eubacterium</taxon>
    </lineage>
</organism>
<dbReference type="SMART" id="SM00646">
    <property type="entry name" value="Ami_3"/>
    <property type="match status" value="1"/>
</dbReference>
<dbReference type="Pfam" id="PF01520">
    <property type="entry name" value="Amidase_3"/>
    <property type="match status" value="1"/>
</dbReference>
<evidence type="ECO:0000259" key="2">
    <source>
        <dbReference type="SMART" id="SM00646"/>
    </source>
</evidence>
<dbReference type="STRING" id="39495.SAMN02745111_01264"/>
<evidence type="ECO:0000313" key="3">
    <source>
        <dbReference type="EMBL" id="SKA66269.1"/>
    </source>
</evidence>
<gene>
    <name evidence="3" type="ORF">SAMN02745111_01264</name>
</gene>
<proteinExistence type="predicted"/>
<dbReference type="RefSeq" id="WP_159444309.1">
    <property type="nucleotide sequence ID" value="NZ_FUXZ01000007.1"/>
</dbReference>
<dbReference type="AlphaFoldDB" id="A0A1T4VMV5"/>
<dbReference type="SUPFAM" id="SSF53187">
    <property type="entry name" value="Zn-dependent exopeptidases"/>
    <property type="match status" value="1"/>
</dbReference>
<dbReference type="CDD" id="cd02696">
    <property type="entry name" value="MurNAc-LAA"/>
    <property type="match status" value="1"/>
</dbReference>
<dbReference type="GO" id="GO:0009253">
    <property type="term" value="P:peptidoglycan catabolic process"/>
    <property type="evidence" value="ECO:0007669"/>
    <property type="project" value="InterPro"/>
</dbReference>
<dbReference type="EMBL" id="FUXZ01000007">
    <property type="protein sequence ID" value="SKA66269.1"/>
    <property type="molecule type" value="Genomic_DNA"/>
</dbReference>
<dbReference type="GO" id="GO:0008745">
    <property type="term" value="F:N-acetylmuramoyl-L-alanine amidase activity"/>
    <property type="evidence" value="ECO:0007669"/>
    <property type="project" value="InterPro"/>
</dbReference>
<dbReference type="InterPro" id="IPR002508">
    <property type="entry name" value="MurNAc-LAA_cat"/>
</dbReference>
<accession>A0A1T4VMV5</accession>
<protein>
    <submittedName>
        <fullName evidence="3">N-acetylmuramoyl-L-alanine amidase</fullName>
    </submittedName>
</protein>
<dbReference type="InterPro" id="IPR050695">
    <property type="entry name" value="N-acetylmuramoyl_amidase_3"/>
</dbReference>
<dbReference type="OrthoDB" id="9772024at2"/>
<dbReference type="PANTHER" id="PTHR30404">
    <property type="entry name" value="N-ACETYLMURAMOYL-L-ALANINE AMIDASE"/>
    <property type="match status" value="1"/>
</dbReference>
<dbReference type="Gene3D" id="3.40.630.40">
    <property type="entry name" value="Zn-dependent exopeptidases"/>
    <property type="match status" value="1"/>
</dbReference>
<sequence length="308" mass="35061">MPNKEKMSPEELRRYRRRVEQRRRERLRVRRNRQILGGFLIIIGVLVVVFGVKTIGKHLPKKSKSNKTKVVQTTKHYETQRIETTEKTSYKVNDKYSKLKTDKLTVCIDPGHGGKDKGHENGDVVESKQMLEMAKQVSDDLSAYGVNVVLTREDDSFLYLNPRSQVANDNKADVFVSLHRNEDTASGDTSGIELYIDKDADKDTTRLATALYKRIKKVSGMDISKTKYGSKVDEDTNYVVIDGVTMPACLIYFGYVSNSSDNQAFAKNMSKYSSAVTEGILTYLLKKQEEENTIKETEEETYDESLLP</sequence>
<dbReference type="Proteomes" id="UP000190814">
    <property type="component" value="Unassembled WGS sequence"/>
</dbReference>
<name>A0A1T4VMV5_9FIRM</name>
<evidence type="ECO:0000256" key="1">
    <source>
        <dbReference type="ARBA" id="ARBA00022801"/>
    </source>
</evidence>
<keyword evidence="1" id="KW-0378">Hydrolase</keyword>
<reference evidence="3 4" key="1">
    <citation type="submission" date="2017-02" db="EMBL/GenBank/DDBJ databases">
        <authorList>
            <person name="Peterson S.W."/>
        </authorList>
    </citation>
    <scope>NUCLEOTIDE SEQUENCE [LARGE SCALE GENOMIC DNA]</scope>
    <source>
        <strain evidence="3 4">ATCC 35992</strain>
    </source>
</reference>
<evidence type="ECO:0000313" key="4">
    <source>
        <dbReference type="Proteomes" id="UP000190814"/>
    </source>
</evidence>
<keyword evidence="4" id="KW-1185">Reference proteome</keyword>
<dbReference type="GO" id="GO:0030288">
    <property type="term" value="C:outer membrane-bounded periplasmic space"/>
    <property type="evidence" value="ECO:0007669"/>
    <property type="project" value="TreeGrafter"/>
</dbReference>
<dbReference type="PANTHER" id="PTHR30404:SF0">
    <property type="entry name" value="N-ACETYLMURAMOYL-L-ALANINE AMIDASE AMIC"/>
    <property type="match status" value="1"/>
</dbReference>
<feature type="domain" description="MurNAc-LAA" evidence="2">
    <location>
        <begin position="164"/>
        <end position="281"/>
    </location>
</feature>